<keyword evidence="4" id="KW-1185">Reference proteome</keyword>
<dbReference type="InterPro" id="IPR013792">
    <property type="entry name" value="RNA3'P_cycl/enolpyr_Trfase_a/b"/>
</dbReference>
<dbReference type="InterPro" id="IPR036968">
    <property type="entry name" value="Enolpyruvate_Tfrase_sf"/>
</dbReference>
<evidence type="ECO:0000256" key="1">
    <source>
        <dbReference type="ARBA" id="ARBA00022679"/>
    </source>
</evidence>
<organism evidence="3 4">
    <name type="scientific">Bombiscardovia nodaiensis</name>
    <dbReference type="NCBI Taxonomy" id="2932181"/>
    <lineage>
        <taxon>Bacteria</taxon>
        <taxon>Bacillati</taxon>
        <taxon>Actinomycetota</taxon>
        <taxon>Actinomycetes</taxon>
        <taxon>Bifidobacteriales</taxon>
        <taxon>Bifidobacteriaceae</taxon>
        <taxon>Bombiscardovia</taxon>
    </lineage>
</organism>
<evidence type="ECO:0000313" key="3">
    <source>
        <dbReference type="EMBL" id="BDR52922.1"/>
    </source>
</evidence>
<gene>
    <name evidence="3" type="ORF">KIM372_08290</name>
</gene>
<protein>
    <recommendedName>
        <fullName evidence="2">Enolpyruvate transferase domain-containing protein</fullName>
    </recommendedName>
</protein>
<dbReference type="Proteomes" id="UP001321766">
    <property type="component" value="Chromosome"/>
</dbReference>
<dbReference type="Gene3D" id="3.65.10.10">
    <property type="entry name" value="Enolpyruvate transferase domain"/>
    <property type="match status" value="1"/>
</dbReference>
<feature type="domain" description="Enolpyruvate transferase" evidence="2">
    <location>
        <begin position="1"/>
        <end position="113"/>
    </location>
</feature>
<keyword evidence="1" id="KW-0808">Transferase</keyword>
<evidence type="ECO:0000259" key="2">
    <source>
        <dbReference type="Pfam" id="PF00275"/>
    </source>
</evidence>
<accession>A0ABM8B8B2</accession>
<dbReference type="PROSITE" id="PS00885">
    <property type="entry name" value="EPSP_SYNTHASE_2"/>
    <property type="match status" value="1"/>
</dbReference>
<dbReference type="SUPFAM" id="SSF55205">
    <property type="entry name" value="EPT/RTPC-like"/>
    <property type="match status" value="1"/>
</dbReference>
<evidence type="ECO:0000313" key="4">
    <source>
        <dbReference type="Proteomes" id="UP001321766"/>
    </source>
</evidence>
<name>A0ABM8B8B2_9BIFI</name>
<proteinExistence type="predicted"/>
<dbReference type="PANTHER" id="PTHR21090:SF5">
    <property type="entry name" value="PENTAFUNCTIONAL AROM POLYPEPTIDE"/>
    <property type="match status" value="1"/>
</dbReference>
<dbReference type="InterPro" id="IPR001986">
    <property type="entry name" value="Enolpyruvate_Tfrase_dom"/>
</dbReference>
<sequence>MSAAGELAPTLAALLVFADAPTRLHGIGHLRGHETNRLAALVTEIERVGGRAQELPDGLAIEPCPRSRLHEADMETYGDHRMATFAALLGLGIPGIRVRDIGTTRKTLPNFVGMWESMLAGK</sequence>
<dbReference type="EMBL" id="AP026798">
    <property type="protein sequence ID" value="BDR52922.1"/>
    <property type="molecule type" value="Genomic_DNA"/>
</dbReference>
<reference evidence="3 4" key="1">
    <citation type="journal article" date="2023" name="Microbiol. Spectr.">
        <title>Symbiosis of Carpenter Bees with Uncharacterized Lactic Acid Bacteria Showing NAD Auxotrophy.</title>
        <authorList>
            <person name="Kawasaki S."/>
            <person name="Ozawa K."/>
            <person name="Mori T."/>
            <person name="Yamamoto A."/>
            <person name="Ito M."/>
            <person name="Ohkuma M."/>
            <person name="Sakamoto M."/>
            <person name="Matsutani M."/>
        </authorList>
    </citation>
    <scope>NUCLEOTIDE SEQUENCE [LARGE SCALE GENOMIC DNA]</scope>
    <source>
        <strain evidence="3 4">Kim37-2</strain>
    </source>
</reference>
<dbReference type="InterPro" id="IPR023193">
    <property type="entry name" value="EPSP_synthase_CS"/>
</dbReference>
<dbReference type="Pfam" id="PF00275">
    <property type="entry name" value="EPSP_synthase"/>
    <property type="match status" value="1"/>
</dbReference>
<dbReference type="PANTHER" id="PTHR21090">
    <property type="entry name" value="AROM/DEHYDROQUINATE SYNTHASE"/>
    <property type="match status" value="1"/>
</dbReference>